<dbReference type="AlphaFoldDB" id="A0AAN9MN87"/>
<comment type="caution">
    <text evidence="1">The sequence shown here is derived from an EMBL/GenBank/DDBJ whole genome shotgun (WGS) entry which is preliminary data.</text>
</comment>
<organism evidence="1 2">
    <name type="scientific">Phaseolus coccineus</name>
    <name type="common">Scarlet runner bean</name>
    <name type="synonym">Phaseolus multiflorus</name>
    <dbReference type="NCBI Taxonomy" id="3886"/>
    <lineage>
        <taxon>Eukaryota</taxon>
        <taxon>Viridiplantae</taxon>
        <taxon>Streptophyta</taxon>
        <taxon>Embryophyta</taxon>
        <taxon>Tracheophyta</taxon>
        <taxon>Spermatophyta</taxon>
        <taxon>Magnoliopsida</taxon>
        <taxon>eudicotyledons</taxon>
        <taxon>Gunneridae</taxon>
        <taxon>Pentapetalae</taxon>
        <taxon>rosids</taxon>
        <taxon>fabids</taxon>
        <taxon>Fabales</taxon>
        <taxon>Fabaceae</taxon>
        <taxon>Papilionoideae</taxon>
        <taxon>50 kb inversion clade</taxon>
        <taxon>NPAAA clade</taxon>
        <taxon>indigoferoid/millettioid clade</taxon>
        <taxon>Phaseoleae</taxon>
        <taxon>Phaseolus</taxon>
    </lineage>
</organism>
<dbReference type="EMBL" id="JAYMYR010000006">
    <property type="protein sequence ID" value="KAK7355117.1"/>
    <property type="molecule type" value="Genomic_DNA"/>
</dbReference>
<sequence length="150" mass="17160">MCRRCIIQIYVLSTFNGRIVAYHGEDRCSRPHARYTDVFNESIALADWPRWVNASCNWPQASLFLDETLNLMFHPPRNLKLLGEALKGRVSRDNATALLSRAMKSRAPIYPKGRESPYDDIFRKGIELKFLNRDVVVDDNSRESGDVDGA</sequence>
<dbReference type="Proteomes" id="UP001374584">
    <property type="component" value="Unassembled WGS sequence"/>
</dbReference>
<reference evidence="1 2" key="1">
    <citation type="submission" date="2024-01" db="EMBL/GenBank/DDBJ databases">
        <title>The genomes of 5 underutilized Papilionoideae crops provide insights into root nodulation and disease resistanc.</title>
        <authorList>
            <person name="Jiang F."/>
        </authorList>
    </citation>
    <scope>NUCLEOTIDE SEQUENCE [LARGE SCALE GENOMIC DNA]</scope>
    <source>
        <strain evidence="1">JINMINGXINNONG_FW02</strain>
        <tissue evidence="1">Leaves</tissue>
    </source>
</reference>
<evidence type="ECO:0000313" key="1">
    <source>
        <dbReference type="EMBL" id="KAK7355117.1"/>
    </source>
</evidence>
<evidence type="ECO:0000313" key="2">
    <source>
        <dbReference type="Proteomes" id="UP001374584"/>
    </source>
</evidence>
<gene>
    <name evidence="1" type="ORF">VNO80_14362</name>
</gene>
<name>A0AAN9MN87_PHACN</name>
<protein>
    <submittedName>
        <fullName evidence="1">Uncharacterized protein</fullName>
    </submittedName>
</protein>
<keyword evidence="2" id="KW-1185">Reference proteome</keyword>
<accession>A0AAN9MN87</accession>
<proteinExistence type="predicted"/>